<protein>
    <submittedName>
        <fullName evidence="2">SMC domain-containing protein</fullName>
    </submittedName>
</protein>
<gene>
    <name evidence="2" type="ORF">OMM_02655</name>
</gene>
<feature type="domain" description="ATPase AAA-type core" evidence="1">
    <location>
        <begin position="9"/>
        <end position="299"/>
    </location>
</feature>
<accession>A0A1V1P933</accession>
<evidence type="ECO:0000259" key="1">
    <source>
        <dbReference type="Pfam" id="PF13304"/>
    </source>
</evidence>
<dbReference type="AlphaFoldDB" id="A0A1V1P933"/>
<proteinExistence type="predicted"/>
<dbReference type="Proteomes" id="UP000189670">
    <property type="component" value="Unassembled WGS sequence"/>
</dbReference>
<dbReference type="InterPro" id="IPR027417">
    <property type="entry name" value="P-loop_NTPase"/>
</dbReference>
<dbReference type="GO" id="GO:0000731">
    <property type="term" value="P:DNA synthesis involved in DNA repair"/>
    <property type="evidence" value="ECO:0007669"/>
    <property type="project" value="TreeGrafter"/>
</dbReference>
<dbReference type="Gene3D" id="3.40.50.300">
    <property type="entry name" value="P-loop containing nucleotide triphosphate hydrolases"/>
    <property type="match status" value="1"/>
</dbReference>
<evidence type="ECO:0000313" key="3">
    <source>
        <dbReference type="Proteomes" id="UP000189670"/>
    </source>
</evidence>
<dbReference type="Pfam" id="PF13304">
    <property type="entry name" value="AAA_21"/>
    <property type="match status" value="1"/>
</dbReference>
<dbReference type="InterPro" id="IPR003959">
    <property type="entry name" value="ATPase_AAA_core"/>
</dbReference>
<comment type="caution">
    <text evidence="2">The sequence shown here is derived from an EMBL/GenBank/DDBJ whole genome shotgun (WGS) entry which is preliminary data.</text>
</comment>
<sequence length="351" mass="40465">MENFELKKLNVLIGGNGAGKSNFIDFFRLLRSMMDLSLPGLQNVNLQSFIKDGGGIHDFLFNGPKVTKEIHIQLLLNEFGYQFKLSPTADENVIIYDEKTYHRNIDESWKYIGGGYDTSKLLKDKDDNSLIANHIYDSIQSCHIYHFNDSSKNASMRHFEVIEDYDYLRFDAANIAPFLLRIREKNSSFYNDIIETIRLVIPFFDDFILKESKNDKVKLNWKQKGSDYPMRPHLFSDGSMRFICLATALLQPDPPSTMIIDEPELGMHPYAIEILAELIDAASQKSQLIISTQSSNLVDYFEPENIIVVFRDNGSTQLNRLHTAELIHWLDEYTLGDLWRKNIISGVPVYE</sequence>
<evidence type="ECO:0000313" key="2">
    <source>
        <dbReference type="EMBL" id="ETR71215.1"/>
    </source>
</evidence>
<dbReference type="PANTHER" id="PTHR32182">
    <property type="entry name" value="DNA REPLICATION AND REPAIR PROTEIN RECF"/>
    <property type="match status" value="1"/>
</dbReference>
<dbReference type="GO" id="GO:0016887">
    <property type="term" value="F:ATP hydrolysis activity"/>
    <property type="evidence" value="ECO:0007669"/>
    <property type="project" value="InterPro"/>
</dbReference>
<dbReference type="InterPro" id="IPR014555">
    <property type="entry name" value="RecF-like"/>
</dbReference>
<name>A0A1V1P933_9BACT</name>
<reference evidence="3" key="1">
    <citation type="submission" date="2012-11" db="EMBL/GenBank/DDBJ databases">
        <authorList>
            <person name="Lucero-Rivera Y.E."/>
            <person name="Tovar-Ramirez D."/>
        </authorList>
    </citation>
    <scope>NUCLEOTIDE SEQUENCE [LARGE SCALE GENOMIC DNA]</scope>
    <source>
        <strain evidence="3">Araruama</strain>
    </source>
</reference>
<dbReference type="PANTHER" id="PTHR32182:SF22">
    <property type="entry name" value="ATP-DEPENDENT ENDONUCLEASE, OLD FAMILY-RELATED"/>
    <property type="match status" value="1"/>
</dbReference>
<dbReference type="EMBL" id="ATBP01000303">
    <property type="protein sequence ID" value="ETR71215.1"/>
    <property type="molecule type" value="Genomic_DNA"/>
</dbReference>
<dbReference type="GO" id="GO:0005524">
    <property type="term" value="F:ATP binding"/>
    <property type="evidence" value="ECO:0007669"/>
    <property type="project" value="InterPro"/>
</dbReference>
<dbReference type="GO" id="GO:0006302">
    <property type="term" value="P:double-strand break repair"/>
    <property type="evidence" value="ECO:0007669"/>
    <property type="project" value="TreeGrafter"/>
</dbReference>
<dbReference type="SUPFAM" id="SSF52540">
    <property type="entry name" value="P-loop containing nucleoside triphosphate hydrolases"/>
    <property type="match status" value="1"/>
</dbReference>
<organism evidence="2 3">
    <name type="scientific">Candidatus Magnetoglobus multicellularis str. Araruama</name>
    <dbReference type="NCBI Taxonomy" id="890399"/>
    <lineage>
        <taxon>Bacteria</taxon>
        <taxon>Pseudomonadati</taxon>
        <taxon>Thermodesulfobacteriota</taxon>
        <taxon>Desulfobacteria</taxon>
        <taxon>Desulfobacterales</taxon>
        <taxon>Desulfobacteraceae</taxon>
        <taxon>Candidatus Magnetoglobus</taxon>
    </lineage>
</organism>
<dbReference type="PIRSF" id="PIRSF029347">
    <property type="entry name" value="RecF"/>
    <property type="match status" value="1"/>
</dbReference>